<dbReference type="InterPro" id="IPR036291">
    <property type="entry name" value="NAD(P)-bd_dom_sf"/>
</dbReference>
<dbReference type="Pfam" id="PF01370">
    <property type="entry name" value="Epimerase"/>
    <property type="match status" value="1"/>
</dbReference>
<dbReference type="PANTHER" id="PTHR48079">
    <property type="entry name" value="PROTEIN YEEZ"/>
    <property type="match status" value="1"/>
</dbReference>
<dbReference type="GO" id="GO:0005737">
    <property type="term" value="C:cytoplasm"/>
    <property type="evidence" value="ECO:0007669"/>
    <property type="project" value="TreeGrafter"/>
</dbReference>
<protein>
    <submittedName>
        <fullName evidence="2">Cholesterol dehydrogenase</fullName>
    </submittedName>
</protein>
<dbReference type="SUPFAM" id="SSF51735">
    <property type="entry name" value="NAD(P)-binding Rossmann-fold domains"/>
    <property type="match status" value="1"/>
</dbReference>
<organism evidence="2 3">
    <name type="scientific">Serratia rubidaea</name>
    <name type="common">Serratia marinorubra</name>
    <dbReference type="NCBI Taxonomy" id="61652"/>
    <lineage>
        <taxon>Bacteria</taxon>
        <taxon>Pseudomonadati</taxon>
        <taxon>Pseudomonadota</taxon>
        <taxon>Gammaproteobacteria</taxon>
        <taxon>Enterobacterales</taxon>
        <taxon>Yersiniaceae</taxon>
        <taxon>Serratia</taxon>
    </lineage>
</organism>
<dbReference type="AlphaFoldDB" id="A0A3S4JZM9"/>
<dbReference type="InterPro" id="IPR001509">
    <property type="entry name" value="Epimerase_deHydtase"/>
</dbReference>
<dbReference type="PANTHER" id="PTHR48079:SF6">
    <property type="entry name" value="NAD(P)-BINDING DOMAIN-CONTAINING PROTEIN-RELATED"/>
    <property type="match status" value="1"/>
</dbReference>
<feature type="domain" description="NAD-dependent epimerase/dehydratase" evidence="1">
    <location>
        <begin position="5"/>
        <end position="231"/>
    </location>
</feature>
<dbReference type="InterPro" id="IPR051783">
    <property type="entry name" value="NAD(P)-dependent_oxidoreduct"/>
</dbReference>
<dbReference type="EMBL" id="LR134155">
    <property type="protein sequence ID" value="VEA74082.1"/>
    <property type="molecule type" value="Genomic_DNA"/>
</dbReference>
<dbReference type="Gene3D" id="3.40.50.720">
    <property type="entry name" value="NAD(P)-binding Rossmann-like Domain"/>
    <property type="match status" value="1"/>
</dbReference>
<gene>
    <name evidence="2" type="ORF">NCTC9419_05723</name>
</gene>
<dbReference type="STRING" id="61652.AXX16_2585"/>
<sequence length="338" mass="37939">MNHAFVTGATGLLGNNLVRALLAKNIKVTALVRSAEKAKKQFTDLPVTYVEGDLCRPESYQSALQGCDGLFHTAAYFRDSFKGGKHWQELYDTNVKGTADLLQAAWDAGIRRMVHTSSIAVLCGEQNQLIDESMSRNSKDKDDYYRSKILSEEVVRDFLKEHPDMFACFVLPGWMFGPGDIGPTSSGQFIMDYIGNKIPGVLPASFSVVDARDVAEHEILAMERGRRGERYLAAGRHMTMGGLMGELAQVSRVPAPTKAVPLLMLRVLAQGYEIYHRLTKKPVLLSKSSVDLMSREYLRTNFSHDKSRRELGCKFRPLNETLSDVLQWYQQHNFLPAK</sequence>
<evidence type="ECO:0000313" key="3">
    <source>
        <dbReference type="Proteomes" id="UP000271603"/>
    </source>
</evidence>
<evidence type="ECO:0000313" key="2">
    <source>
        <dbReference type="EMBL" id="VEA74082.1"/>
    </source>
</evidence>
<dbReference type="RefSeq" id="WP_054304800.1">
    <property type="nucleotide sequence ID" value="NZ_CP042353.1"/>
</dbReference>
<name>A0A3S4JZM9_SERRU</name>
<reference evidence="2 3" key="1">
    <citation type="submission" date="2018-12" db="EMBL/GenBank/DDBJ databases">
        <authorList>
            <consortium name="Pathogen Informatics"/>
        </authorList>
    </citation>
    <scope>NUCLEOTIDE SEQUENCE [LARGE SCALE GENOMIC DNA]</scope>
    <source>
        <strain evidence="2 3">NCTC9419</strain>
    </source>
</reference>
<proteinExistence type="predicted"/>
<accession>A0A3S4JZM9</accession>
<dbReference type="GO" id="GO:0004029">
    <property type="term" value="F:aldehyde dehydrogenase (NAD+) activity"/>
    <property type="evidence" value="ECO:0007669"/>
    <property type="project" value="TreeGrafter"/>
</dbReference>
<dbReference type="CDD" id="cd05228">
    <property type="entry name" value="AR_FR_like_1_SDR_e"/>
    <property type="match status" value="1"/>
</dbReference>
<evidence type="ECO:0000259" key="1">
    <source>
        <dbReference type="Pfam" id="PF01370"/>
    </source>
</evidence>
<dbReference type="Proteomes" id="UP000271603">
    <property type="component" value="Chromosome"/>
</dbReference>